<dbReference type="Gene3D" id="3.90.1150.10">
    <property type="entry name" value="Aspartate Aminotransferase, domain 1"/>
    <property type="match status" value="1"/>
</dbReference>
<evidence type="ECO:0000259" key="10">
    <source>
        <dbReference type="Pfam" id="PF00155"/>
    </source>
</evidence>
<dbReference type="InterPro" id="IPR004839">
    <property type="entry name" value="Aminotransferase_I/II_large"/>
</dbReference>
<dbReference type="EC" id="4.1.1.81" evidence="4"/>
<dbReference type="PANTHER" id="PTHR42885:SF1">
    <property type="entry name" value="THREONINE-PHOSPHATE DECARBOXYLASE"/>
    <property type="match status" value="1"/>
</dbReference>
<keyword evidence="6" id="KW-0663">Pyridoxal phosphate</keyword>
<dbReference type="AlphaFoldDB" id="A0A1M4TYN1"/>
<evidence type="ECO:0000256" key="6">
    <source>
        <dbReference type="ARBA" id="ARBA00022898"/>
    </source>
</evidence>
<comment type="cofactor">
    <cofactor evidence="1">
        <name>pyridoxal 5'-phosphate</name>
        <dbReference type="ChEBI" id="CHEBI:597326"/>
    </cofactor>
</comment>
<dbReference type="GO" id="GO:0009236">
    <property type="term" value="P:cobalamin biosynthetic process"/>
    <property type="evidence" value="ECO:0007669"/>
    <property type="project" value="UniProtKB-UniPathway"/>
</dbReference>
<dbReference type="InterPro" id="IPR005860">
    <property type="entry name" value="CobD"/>
</dbReference>
<dbReference type="InterPro" id="IPR004838">
    <property type="entry name" value="NHTrfase_class1_PyrdxlP-BS"/>
</dbReference>
<dbReference type="PROSITE" id="PS00105">
    <property type="entry name" value="AA_TRANSFER_CLASS_1"/>
    <property type="match status" value="1"/>
</dbReference>
<name>A0A1M4TYN1_9FIRM</name>
<dbReference type="NCBIfam" id="TIGR01140">
    <property type="entry name" value="L_thr_O3P_dcar"/>
    <property type="match status" value="1"/>
</dbReference>
<organism evidence="11 12">
    <name type="scientific">Desulforamulus putei DSM 12395</name>
    <dbReference type="NCBI Taxonomy" id="1121429"/>
    <lineage>
        <taxon>Bacteria</taxon>
        <taxon>Bacillati</taxon>
        <taxon>Bacillota</taxon>
        <taxon>Clostridia</taxon>
        <taxon>Eubacteriales</taxon>
        <taxon>Peptococcaceae</taxon>
        <taxon>Desulforamulus</taxon>
    </lineage>
</organism>
<keyword evidence="12" id="KW-1185">Reference proteome</keyword>
<evidence type="ECO:0000256" key="9">
    <source>
        <dbReference type="ARBA" id="ARBA00048531"/>
    </source>
</evidence>
<feature type="domain" description="Aminotransferase class I/classII large" evidence="10">
    <location>
        <begin position="21"/>
        <end position="341"/>
    </location>
</feature>
<proteinExistence type="predicted"/>
<evidence type="ECO:0000256" key="2">
    <source>
        <dbReference type="ARBA" id="ARBA00003444"/>
    </source>
</evidence>
<evidence type="ECO:0000256" key="4">
    <source>
        <dbReference type="ARBA" id="ARBA00012285"/>
    </source>
</evidence>
<dbReference type="SUPFAM" id="SSF53383">
    <property type="entry name" value="PLP-dependent transferases"/>
    <property type="match status" value="1"/>
</dbReference>
<dbReference type="RefSeq" id="WP_073235265.1">
    <property type="nucleotide sequence ID" value="NZ_FQUY01000002.1"/>
</dbReference>
<dbReference type="InterPro" id="IPR015424">
    <property type="entry name" value="PyrdxlP-dep_Trfase"/>
</dbReference>
<keyword evidence="5" id="KW-0169">Cobalamin biosynthesis</keyword>
<dbReference type="Proteomes" id="UP000184148">
    <property type="component" value="Unassembled WGS sequence"/>
</dbReference>
<dbReference type="Gene3D" id="3.40.640.10">
    <property type="entry name" value="Type I PLP-dependent aspartate aminotransferase-like (Major domain)"/>
    <property type="match status" value="1"/>
</dbReference>
<evidence type="ECO:0000256" key="7">
    <source>
        <dbReference type="ARBA" id="ARBA00023239"/>
    </source>
</evidence>
<dbReference type="STRING" id="1121429.SAMN02745133_00512"/>
<sequence length="358" mass="39669">MQHGGNIWLAEQMYGIKKESILDFSANINPLGPSPRAMEALQESLVNIKHYPEPQAASLRREIARLTGLPEEMIILGNGAAELIYALGRVIKPQRVLVPVPTFSEYAVGFADFERVEVVLRKENDFRLEPGELAQLLQPRDLMILCNPNNPTGCLVERHKLDPLVRGAGEVGAWLMVDEAFMDFVRPQQSLLPHVPANPFLVVLRSLTKFFAIPGLRLGYLAAAPEIIRDLTAVLPPWRVNVPAQVAGLASLQDEEYIERTLQLINLQRLFLTAGLAAIPGLKPLPAAANFILVDCSESGLTAAQIQSCLGPKGILIRQCDNFAGLDGNYFRVAVRCQEENGILLHHLREIIMKRKNK</sequence>
<dbReference type="PANTHER" id="PTHR42885">
    <property type="entry name" value="HISTIDINOL-PHOSPHATE AMINOTRANSFERASE-RELATED"/>
    <property type="match status" value="1"/>
</dbReference>
<comment type="catalytic activity">
    <reaction evidence="9">
        <text>O-phospho-L-threonine + H(+) = (R)-1-aminopropan-2-yl phosphate + CO2</text>
        <dbReference type="Rhea" id="RHEA:11492"/>
        <dbReference type="ChEBI" id="CHEBI:15378"/>
        <dbReference type="ChEBI" id="CHEBI:16526"/>
        <dbReference type="ChEBI" id="CHEBI:58563"/>
        <dbReference type="ChEBI" id="CHEBI:58675"/>
        <dbReference type="EC" id="4.1.1.81"/>
    </reaction>
</comment>
<protein>
    <recommendedName>
        <fullName evidence="4">threonine-phosphate decarboxylase</fullName>
        <ecNumber evidence="4">4.1.1.81</ecNumber>
    </recommendedName>
    <alternativeName>
        <fullName evidence="8">L-threonine-O-3-phosphate decarboxylase</fullName>
    </alternativeName>
</protein>
<accession>A0A1M4TYN1</accession>
<dbReference type="InterPro" id="IPR015422">
    <property type="entry name" value="PyrdxlP-dep_Trfase_small"/>
</dbReference>
<comment type="pathway">
    <text evidence="3">Cofactor biosynthesis; adenosylcobalamin biosynthesis.</text>
</comment>
<dbReference type="GO" id="GO:0048472">
    <property type="term" value="F:threonine-phosphate decarboxylase activity"/>
    <property type="evidence" value="ECO:0007669"/>
    <property type="project" value="UniProtKB-EC"/>
</dbReference>
<evidence type="ECO:0000313" key="11">
    <source>
        <dbReference type="EMBL" id="SHE49483.1"/>
    </source>
</evidence>
<dbReference type="UniPathway" id="UPA00148"/>
<dbReference type="CDD" id="cd00609">
    <property type="entry name" value="AAT_like"/>
    <property type="match status" value="1"/>
</dbReference>
<reference evidence="12" key="1">
    <citation type="submission" date="2016-11" db="EMBL/GenBank/DDBJ databases">
        <authorList>
            <person name="Varghese N."/>
            <person name="Submissions S."/>
        </authorList>
    </citation>
    <scope>NUCLEOTIDE SEQUENCE [LARGE SCALE GENOMIC DNA]</scope>
    <source>
        <strain evidence="12">DSM 12395</strain>
    </source>
</reference>
<dbReference type="OrthoDB" id="9813612at2"/>
<comment type="function">
    <text evidence="2">Decarboxylates L-threonine-O-3-phosphate to yield (R)-1-amino-2-propanol O-2-phosphate, the precursor for the linkage between the nucleotide loop and the corrin ring in cobalamin.</text>
</comment>
<dbReference type="GO" id="GO:0030170">
    <property type="term" value="F:pyridoxal phosphate binding"/>
    <property type="evidence" value="ECO:0007669"/>
    <property type="project" value="InterPro"/>
</dbReference>
<evidence type="ECO:0000256" key="1">
    <source>
        <dbReference type="ARBA" id="ARBA00001933"/>
    </source>
</evidence>
<evidence type="ECO:0000313" key="12">
    <source>
        <dbReference type="Proteomes" id="UP000184148"/>
    </source>
</evidence>
<keyword evidence="7" id="KW-0456">Lyase</keyword>
<dbReference type="Pfam" id="PF00155">
    <property type="entry name" value="Aminotran_1_2"/>
    <property type="match status" value="1"/>
</dbReference>
<dbReference type="EMBL" id="FQUY01000002">
    <property type="protein sequence ID" value="SHE49483.1"/>
    <property type="molecule type" value="Genomic_DNA"/>
</dbReference>
<evidence type="ECO:0000256" key="8">
    <source>
        <dbReference type="ARBA" id="ARBA00029996"/>
    </source>
</evidence>
<gene>
    <name evidence="11" type="ORF">SAMN02745133_00512</name>
</gene>
<evidence type="ECO:0000256" key="3">
    <source>
        <dbReference type="ARBA" id="ARBA00004953"/>
    </source>
</evidence>
<dbReference type="InterPro" id="IPR015421">
    <property type="entry name" value="PyrdxlP-dep_Trfase_major"/>
</dbReference>
<evidence type="ECO:0000256" key="5">
    <source>
        <dbReference type="ARBA" id="ARBA00022573"/>
    </source>
</evidence>